<organism evidence="2 3">
    <name type="scientific">Diploscapter pachys</name>
    <dbReference type="NCBI Taxonomy" id="2018661"/>
    <lineage>
        <taxon>Eukaryota</taxon>
        <taxon>Metazoa</taxon>
        <taxon>Ecdysozoa</taxon>
        <taxon>Nematoda</taxon>
        <taxon>Chromadorea</taxon>
        <taxon>Rhabditida</taxon>
        <taxon>Rhabditina</taxon>
        <taxon>Rhabditomorpha</taxon>
        <taxon>Rhabditoidea</taxon>
        <taxon>Rhabditidae</taxon>
        <taxon>Diploscapter</taxon>
    </lineage>
</organism>
<accession>A0A2A2KU07</accession>
<gene>
    <name evidence="2" type="ORF">WR25_22904</name>
</gene>
<sequence>MYQEAFNICLLYALFYDNMYVNGTANASEIVDIYQSNKEALDQSILRYVKIAVTALAEYAQRQQQAQNQNYEHEQIAEEEETGDRSEKTQEKHQQGGVEGFFG</sequence>
<dbReference type="AlphaFoldDB" id="A0A2A2KU07"/>
<comment type="caution">
    <text evidence="2">The sequence shown here is derived from an EMBL/GenBank/DDBJ whole genome shotgun (WGS) entry which is preliminary data.</text>
</comment>
<evidence type="ECO:0000313" key="3">
    <source>
        <dbReference type="Proteomes" id="UP000218231"/>
    </source>
</evidence>
<feature type="region of interest" description="Disordered" evidence="1">
    <location>
        <begin position="64"/>
        <end position="103"/>
    </location>
</feature>
<evidence type="ECO:0000313" key="2">
    <source>
        <dbReference type="EMBL" id="PAV77283.1"/>
    </source>
</evidence>
<protein>
    <submittedName>
        <fullName evidence="2">Uncharacterized protein</fullName>
    </submittedName>
</protein>
<evidence type="ECO:0000256" key="1">
    <source>
        <dbReference type="SAM" id="MobiDB-lite"/>
    </source>
</evidence>
<dbReference type="Proteomes" id="UP000218231">
    <property type="component" value="Unassembled WGS sequence"/>
</dbReference>
<keyword evidence="3" id="KW-1185">Reference proteome</keyword>
<proteinExistence type="predicted"/>
<dbReference type="EMBL" id="LIAE01007738">
    <property type="protein sequence ID" value="PAV77283.1"/>
    <property type="molecule type" value="Genomic_DNA"/>
</dbReference>
<name>A0A2A2KU07_9BILA</name>
<reference evidence="2 3" key="1">
    <citation type="journal article" date="2017" name="Curr. Biol.">
        <title>Genome architecture and evolution of a unichromosomal asexual nematode.</title>
        <authorList>
            <person name="Fradin H."/>
            <person name="Zegar C."/>
            <person name="Gutwein M."/>
            <person name="Lucas J."/>
            <person name="Kovtun M."/>
            <person name="Corcoran D."/>
            <person name="Baugh L.R."/>
            <person name="Kiontke K."/>
            <person name="Gunsalus K."/>
            <person name="Fitch D.H."/>
            <person name="Piano F."/>
        </authorList>
    </citation>
    <scope>NUCLEOTIDE SEQUENCE [LARGE SCALE GENOMIC DNA]</scope>
    <source>
        <strain evidence="2">PF1309</strain>
    </source>
</reference>
<feature type="compositionally biased region" description="Basic and acidic residues" evidence="1">
    <location>
        <begin position="83"/>
        <end position="94"/>
    </location>
</feature>